<feature type="binding site" evidence="6">
    <location>
        <position position="7"/>
    </location>
    <ligand>
        <name>FAD</name>
        <dbReference type="ChEBI" id="CHEBI:57692"/>
    </ligand>
</feature>
<dbReference type="SUPFAM" id="SSF52343">
    <property type="entry name" value="Ferredoxin reductase-like, C-terminal NADP-linked domain"/>
    <property type="match status" value="1"/>
</dbReference>
<dbReference type="InterPro" id="IPR039261">
    <property type="entry name" value="FNR_nucleotide-bd"/>
</dbReference>
<keyword evidence="5" id="KW-0560">Oxidoreductase</keyword>
<gene>
    <name evidence="8" type="ORF">VHUM_00083</name>
</gene>
<comment type="caution">
    <text evidence="8">The sequence shown here is derived from an EMBL/GenBank/DDBJ whole genome shotgun (WGS) entry which is preliminary data.</text>
</comment>
<dbReference type="GO" id="GO:0016491">
    <property type="term" value="F:oxidoreductase activity"/>
    <property type="evidence" value="ECO:0007669"/>
    <property type="project" value="UniProtKB-KW"/>
</dbReference>
<keyword evidence="4 6" id="KW-0274">FAD</keyword>
<reference evidence="8 9" key="1">
    <citation type="journal article" date="2019" name="PLoS Genet.">
        <title>Convergent evolution of linked mating-type loci in basidiomycete fungi.</title>
        <authorList>
            <person name="Sun S."/>
            <person name="Coelho M.A."/>
            <person name="Heitman J."/>
            <person name="Nowrousian M."/>
        </authorList>
    </citation>
    <scope>NUCLEOTIDE SEQUENCE [LARGE SCALE GENOMIC DNA]</scope>
    <source>
        <strain evidence="8 9">CBS 4282</strain>
    </source>
</reference>
<accession>A0A7D8Z425</accession>
<dbReference type="Proteomes" id="UP000473826">
    <property type="component" value="Unassembled WGS sequence"/>
</dbReference>
<evidence type="ECO:0000256" key="3">
    <source>
        <dbReference type="ARBA" id="ARBA00022630"/>
    </source>
</evidence>
<feature type="binding site" evidence="6">
    <location>
        <position position="23"/>
    </location>
    <ligand>
        <name>FAD</name>
        <dbReference type="ChEBI" id="CHEBI:57692"/>
    </ligand>
</feature>
<name>A0A7D8Z425_VANHU</name>
<dbReference type="Pfam" id="PF00970">
    <property type="entry name" value="FAD_binding_6"/>
    <property type="match status" value="1"/>
</dbReference>
<dbReference type="OrthoDB" id="432685at2759"/>
<evidence type="ECO:0000313" key="8">
    <source>
        <dbReference type="EMBL" id="TXT15580.1"/>
    </source>
</evidence>
<dbReference type="Gene3D" id="2.40.30.10">
    <property type="entry name" value="Translation factors"/>
    <property type="match status" value="1"/>
</dbReference>
<feature type="domain" description="Flavoprotein pyridine nucleotide cytochrome reductase-like FAD-binding" evidence="7">
    <location>
        <begin position="3"/>
        <end position="52"/>
    </location>
</feature>
<evidence type="ECO:0000256" key="2">
    <source>
        <dbReference type="ARBA" id="ARBA00006105"/>
    </source>
</evidence>
<dbReference type="InterPro" id="IPR008333">
    <property type="entry name" value="Cbr1-like_FAD-bd_dom"/>
</dbReference>
<organism evidence="8 9">
    <name type="scientific">Vanrija humicola</name>
    <name type="common">Yeast</name>
    <name type="synonym">Cryptococcus humicola</name>
    <dbReference type="NCBI Taxonomy" id="5417"/>
    <lineage>
        <taxon>Eukaryota</taxon>
        <taxon>Fungi</taxon>
        <taxon>Dikarya</taxon>
        <taxon>Basidiomycota</taxon>
        <taxon>Agaricomycotina</taxon>
        <taxon>Tremellomycetes</taxon>
        <taxon>Trichosporonales</taxon>
        <taxon>Trichosporonaceae</taxon>
        <taxon>Vanrija</taxon>
    </lineage>
</organism>
<dbReference type="SUPFAM" id="SSF63380">
    <property type="entry name" value="Riboflavin synthase domain-like"/>
    <property type="match status" value="1"/>
</dbReference>
<dbReference type="PANTHER" id="PTHR19370:SF184">
    <property type="entry name" value="NADH-CYTOCHROME B5 REDUCTASE-LIKE"/>
    <property type="match status" value="1"/>
</dbReference>
<evidence type="ECO:0000313" key="9">
    <source>
        <dbReference type="Proteomes" id="UP000473826"/>
    </source>
</evidence>
<feature type="binding site" evidence="6">
    <location>
        <position position="30"/>
    </location>
    <ligand>
        <name>FAD</name>
        <dbReference type="ChEBI" id="CHEBI:57692"/>
    </ligand>
</feature>
<keyword evidence="9" id="KW-1185">Reference proteome</keyword>
<evidence type="ECO:0000259" key="7">
    <source>
        <dbReference type="Pfam" id="PF00970"/>
    </source>
</evidence>
<sequence>MQIERPYTPVNDPAAGELQLVVKRVPGGEVGRLAHSLPAGANLAMRGPLPTFTVDPEQYDTVVMISTGTAVAPFLQLLSKASPGTTQFKLLHALPAPGRDDWAARFLEPLQAKWGDKLQVSRIAPGTVAAADVKSALKDSGNVLVFVCLPPTLMQPLCGYLTPTLQQGPLTGLLRDIGLRPEQVWKLE</sequence>
<evidence type="ECO:0000256" key="1">
    <source>
        <dbReference type="ARBA" id="ARBA00001974"/>
    </source>
</evidence>
<keyword evidence="3 6" id="KW-0285">Flavoprotein</keyword>
<protein>
    <recommendedName>
        <fullName evidence="7">Flavoprotein pyridine nucleotide cytochrome reductase-like FAD-binding domain-containing protein</fullName>
    </recommendedName>
</protein>
<dbReference type="Gene3D" id="3.40.50.80">
    <property type="entry name" value="Nucleotide-binding domain of ferredoxin-NADP reductase (FNR) module"/>
    <property type="match status" value="1"/>
</dbReference>
<evidence type="ECO:0000256" key="6">
    <source>
        <dbReference type="PIRSR" id="PIRSR601834-1"/>
    </source>
</evidence>
<evidence type="ECO:0000256" key="4">
    <source>
        <dbReference type="ARBA" id="ARBA00022827"/>
    </source>
</evidence>
<feature type="binding site" evidence="6">
    <location>
        <position position="21"/>
    </location>
    <ligand>
        <name>FAD</name>
        <dbReference type="ChEBI" id="CHEBI:57692"/>
    </ligand>
</feature>
<dbReference type="AlphaFoldDB" id="A0A7D8Z425"/>
<dbReference type="EMBL" id="QKWK01000001">
    <property type="protein sequence ID" value="TXT15580.1"/>
    <property type="molecule type" value="Genomic_DNA"/>
</dbReference>
<dbReference type="InterPro" id="IPR001834">
    <property type="entry name" value="CBR-like"/>
</dbReference>
<comment type="similarity">
    <text evidence="2">Belongs to the flavoprotein pyridine nucleotide cytochrome reductase family.</text>
</comment>
<feature type="binding site" evidence="6">
    <location>
        <position position="5"/>
    </location>
    <ligand>
        <name>FAD</name>
        <dbReference type="ChEBI" id="CHEBI:57692"/>
    </ligand>
</feature>
<feature type="binding site" evidence="6">
    <location>
        <position position="6"/>
    </location>
    <ligand>
        <name>FAD</name>
        <dbReference type="ChEBI" id="CHEBI:57692"/>
    </ligand>
</feature>
<proteinExistence type="inferred from homology"/>
<dbReference type="CDD" id="cd06183">
    <property type="entry name" value="cyt_b5_reduct_like"/>
    <property type="match status" value="1"/>
</dbReference>
<evidence type="ECO:0000256" key="5">
    <source>
        <dbReference type="ARBA" id="ARBA00023002"/>
    </source>
</evidence>
<dbReference type="PANTHER" id="PTHR19370">
    <property type="entry name" value="NADH-CYTOCHROME B5 REDUCTASE"/>
    <property type="match status" value="1"/>
</dbReference>
<dbReference type="InterPro" id="IPR017938">
    <property type="entry name" value="Riboflavin_synthase-like_b-brl"/>
</dbReference>
<comment type="cofactor">
    <cofactor evidence="1 6">
        <name>FAD</name>
        <dbReference type="ChEBI" id="CHEBI:57692"/>
    </cofactor>
</comment>